<dbReference type="EMBL" id="MGGW01000014">
    <property type="protein sequence ID" value="OGM54469.1"/>
    <property type="molecule type" value="Genomic_DNA"/>
</dbReference>
<proteinExistence type="inferred from homology"/>
<evidence type="ECO:0000256" key="1">
    <source>
        <dbReference type="ARBA" id="ARBA00010552"/>
    </source>
</evidence>
<dbReference type="GO" id="GO:0019239">
    <property type="term" value="F:deaminase activity"/>
    <property type="evidence" value="ECO:0007669"/>
    <property type="project" value="TreeGrafter"/>
</dbReference>
<organism evidence="2 3">
    <name type="scientific">Candidatus Woesebacteria bacterium RIFCSPHIGHO2_12_FULL_41_24</name>
    <dbReference type="NCBI Taxonomy" id="1802510"/>
    <lineage>
        <taxon>Bacteria</taxon>
        <taxon>Candidatus Woeseibacteriota</taxon>
    </lineage>
</organism>
<gene>
    <name evidence="2" type="ORF">A3E44_00195</name>
</gene>
<evidence type="ECO:0000313" key="2">
    <source>
        <dbReference type="EMBL" id="OGM54469.1"/>
    </source>
</evidence>
<evidence type="ECO:0008006" key="4">
    <source>
        <dbReference type="Google" id="ProtNLM"/>
    </source>
</evidence>
<comment type="caution">
    <text evidence="2">The sequence shown here is derived from an EMBL/GenBank/DDBJ whole genome shotgun (WGS) entry which is preliminary data.</text>
</comment>
<dbReference type="Pfam" id="PF01042">
    <property type="entry name" value="Ribonuc_L-PSP"/>
    <property type="match status" value="1"/>
</dbReference>
<dbReference type="SUPFAM" id="SSF55298">
    <property type="entry name" value="YjgF-like"/>
    <property type="match status" value="1"/>
</dbReference>
<accession>A0A1F8ASI9</accession>
<dbReference type="InterPro" id="IPR006175">
    <property type="entry name" value="YjgF/YER057c/UK114"/>
</dbReference>
<dbReference type="PANTHER" id="PTHR11803:SF58">
    <property type="entry name" value="PROTEIN HMF1-RELATED"/>
    <property type="match status" value="1"/>
</dbReference>
<dbReference type="Gene3D" id="3.30.1330.40">
    <property type="entry name" value="RutC-like"/>
    <property type="match status" value="1"/>
</dbReference>
<dbReference type="AlphaFoldDB" id="A0A1F8ASI9"/>
<dbReference type="InterPro" id="IPR006056">
    <property type="entry name" value="RidA"/>
</dbReference>
<dbReference type="NCBIfam" id="TIGR00004">
    <property type="entry name" value="Rid family detoxifying hydrolase"/>
    <property type="match status" value="1"/>
</dbReference>
<protein>
    <recommendedName>
        <fullName evidence="4">Reactive intermediate/imine deaminase</fullName>
    </recommendedName>
</protein>
<dbReference type="Proteomes" id="UP000178603">
    <property type="component" value="Unassembled WGS sequence"/>
</dbReference>
<reference evidence="2 3" key="1">
    <citation type="journal article" date="2016" name="Nat. Commun.">
        <title>Thousands of microbial genomes shed light on interconnected biogeochemical processes in an aquifer system.</title>
        <authorList>
            <person name="Anantharaman K."/>
            <person name="Brown C.T."/>
            <person name="Hug L.A."/>
            <person name="Sharon I."/>
            <person name="Castelle C.J."/>
            <person name="Probst A.J."/>
            <person name="Thomas B.C."/>
            <person name="Singh A."/>
            <person name="Wilkins M.J."/>
            <person name="Karaoz U."/>
            <person name="Brodie E.L."/>
            <person name="Williams K.H."/>
            <person name="Hubbard S.S."/>
            <person name="Banfield J.F."/>
        </authorList>
    </citation>
    <scope>NUCLEOTIDE SEQUENCE [LARGE SCALE GENOMIC DNA]</scope>
</reference>
<evidence type="ECO:0000313" key="3">
    <source>
        <dbReference type="Proteomes" id="UP000178603"/>
    </source>
</evidence>
<dbReference type="InterPro" id="IPR035959">
    <property type="entry name" value="RutC-like_sf"/>
</dbReference>
<dbReference type="GO" id="GO:0005829">
    <property type="term" value="C:cytosol"/>
    <property type="evidence" value="ECO:0007669"/>
    <property type="project" value="TreeGrafter"/>
</dbReference>
<dbReference type="PANTHER" id="PTHR11803">
    <property type="entry name" value="2-IMINOBUTANOATE/2-IMINOPROPANOATE DEAMINASE RIDA"/>
    <property type="match status" value="1"/>
</dbReference>
<dbReference type="CDD" id="cd00448">
    <property type="entry name" value="YjgF_YER057c_UK114_family"/>
    <property type="match status" value="1"/>
</dbReference>
<dbReference type="FunFam" id="3.30.1330.40:FF:000001">
    <property type="entry name" value="L-PSP family endoribonuclease"/>
    <property type="match status" value="1"/>
</dbReference>
<name>A0A1F8ASI9_9BACT</name>
<sequence length="126" mass="13723">MKTKVETKGAPPPKTTPFSQAIIANNFVFTAGQFHLTPDGTPLEGTIEEQVHQIMKNLQAILTEAGTSFANVVKTTIYVTDMSIYGKVNEVYGSYLSDPYPARETVCVKELPLGAKVEISMVAVKE</sequence>
<comment type="similarity">
    <text evidence="1">Belongs to the RutC family.</text>
</comment>